<proteinExistence type="predicted"/>
<reference evidence="2 3" key="1">
    <citation type="submission" date="2015-06" db="EMBL/GenBank/DDBJ databases">
        <authorList>
            <person name="Hoefler B.C."/>
            <person name="Straight P.D."/>
        </authorList>
    </citation>
    <scope>NUCLEOTIDE SEQUENCE [LARGE SCALE GENOMIC DNA]</scope>
    <source>
        <strain evidence="2 3">NRRL 3427</strain>
    </source>
</reference>
<sequence length="128" mass="13671">MPCRGPTLHHPRVGVEPAPELRRPFDDALLVERAVPPCVDLTAAVRGRPRSPRAAADVAVVRAERAVLHAAGDGLDLAVVLAHCRDRPADSKVPQNAAVVSGAPPRNAGGKLLENRIREEVRWGAPPR</sequence>
<organism evidence="2 3">
    <name type="scientific">Streptomyces viridochromogenes</name>
    <dbReference type="NCBI Taxonomy" id="1938"/>
    <lineage>
        <taxon>Bacteria</taxon>
        <taxon>Bacillati</taxon>
        <taxon>Actinomycetota</taxon>
        <taxon>Actinomycetes</taxon>
        <taxon>Kitasatosporales</taxon>
        <taxon>Streptomycetaceae</taxon>
        <taxon>Streptomyces</taxon>
    </lineage>
</organism>
<evidence type="ECO:0008006" key="4">
    <source>
        <dbReference type="Google" id="ProtNLM"/>
    </source>
</evidence>
<feature type="region of interest" description="Disordered" evidence="1">
    <location>
        <begin position="90"/>
        <end position="113"/>
    </location>
</feature>
<name>A0A0L8L4F3_STRVR</name>
<evidence type="ECO:0000313" key="2">
    <source>
        <dbReference type="EMBL" id="KOG33010.1"/>
    </source>
</evidence>
<comment type="caution">
    <text evidence="2">The sequence shown here is derived from an EMBL/GenBank/DDBJ whole genome shotgun (WGS) entry which is preliminary data.</text>
</comment>
<gene>
    <name evidence="2" type="ORF">ADK34_08430</name>
</gene>
<dbReference type="Proteomes" id="UP000037023">
    <property type="component" value="Unassembled WGS sequence"/>
</dbReference>
<protein>
    <recommendedName>
        <fullName evidence="4">AMP-binding enzyme C-terminal domain-containing protein</fullName>
    </recommendedName>
</protein>
<dbReference type="AlphaFoldDB" id="A0A0L8L4F3"/>
<accession>A0A0L8L4F3</accession>
<evidence type="ECO:0000313" key="3">
    <source>
        <dbReference type="Proteomes" id="UP000037023"/>
    </source>
</evidence>
<dbReference type="EMBL" id="LGUP01000055">
    <property type="protein sequence ID" value="KOG33010.1"/>
    <property type="molecule type" value="Genomic_DNA"/>
</dbReference>
<dbReference type="PATRIC" id="fig|1938.6.peg.1851"/>
<evidence type="ECO:0000256" key="1">
    <source>
        <dbReference type="SAM" id="MobiDB-lite"/>
    </source>
</evidence>